<keyword evidence="1" id="KW-0805">Transcription regulation</keyword>
<evidence type="ECO:0000313" key="8">
    <source>
        <dbReference type="Proteomes" id="UP001501116"/>
    </source>
</evidence>
<dbReference type="PRINTS" id="PR00455">
    <property type="entry name" value="HTHTETR"/>
</dbReference>
<accession>A0ABN2SBH7</accession>
<evidence type="ECO:0000256" key="4">
    <source>
        <dbReference type="PROSITE-ProRule" id="PRU00335"/>
    </source>
</evidence>
<dbReference type="Pfam" id="PF16859">
    <property type="entry name" value="TetR_C_11"/>
    <property type="match status" value="1"/>
</dbReference>
<dbReference type="PROSITE" id="PS50977">
    <property type="entry name" value="HTH_TETR_2"/>
    <property type="match status" value="1"/>
</dbReference>
<comment type="caution">
    <text evidence="7">The sequence shown here is derived from an EMBL/GenBank/DDBJ whole genome shotgun (WGS) entry which is preliminary data.</text>
</comment>
<evidence type="ECO:0000256" key="1">
    <source>
        <dbReference type="ARBA" id="ARBA00023015"/>
    </source>
</evidence>
<dbReference type="InterPro" id="IPR011075">
    <property type="entry name" value="TetR_C"/>
</dbReference>
<gene>
    <name evidence="7" type="ORF">GCM10009754_71220</name>
</gene>
<evidence type="ECO:0000259" key="6">
    <source>
        <dbReference type="PROSITE" id="PS50977"/>
    </source>
</evidence>
<keyword evidence="3" id="KW-0804">Transcription</keyword>
<keyword evidence="8" id="KW-1185">Reference proteome</keyword>
<proteinExistence type="predicted"/>
<dbReference type="InterPro" id="IPR009057">
    <property type="entry name" value="Homeodomain-like_sf"/>
</dbReference>
<dbReference type="PANTHER" id="PTHR30055">
    <property type="entry name" value="HTH-TYPE TRANSCRIPTIONAL REGULATOR RUTR"/>
    <property type="match status" value="1"/>
</dbReference>
<keyword evidence="2 4" id="KW-0238">DNA-binding</keyword>
<dbReference type="Pfam" id="PF00440">
    <property type="entry name" value="TetR_N"/>
    <property type="match status" value="1"/>
</dbReference>
<dbReference type="InterPro" id="IPR001647">
    <property type="entry name" value="HTH_TetR"/>
</dbReference>
<dbReference type="SUPFAM" id="SSF46689">
    <property type="entry name" value="Homeodomain-like"/>
    <property type="match status" value="1"/>
</dbReference>
<dbReference type="Gene3D" id="1.10.10.60">
    <property type="entry name" value="Homeodomain-like"/>
    <property type="match status" value="1"/>
</dbReference>
<dbReference type="EMBL" id="BAAANN010000039">
    <property type="protein sequence ID" value="GAA1983798.1"/>
    <property type="molecule type" value="Genomic_DNA"/>
</dbReference>
<evidence type="ECO:0000256" key="2">
    <source>
        <dbReference type="ARBA" id="ARBA00023125"/>
    </source>
</evidence>
<dbReference type="Proteomes" id="UP001501116">
    <property type="component" value="Unassembled WGS sequence"/>
</dbReference>
<protein>
    <submittedName>
        <fullName evidence="7">TetR/AcrR family transcriptional regulator</fullName>
    </submittedName>
</protein>
<evidence type="ECO:0000256" key="3">
    <source>
        <dbReference type="ARBA" id="ARBA00023163"/>
    </source>
</evidence>
<sequence>MRREWRLSEPGTRRPGGRTERTRVAVLMATLDELAERGYAGLTVEAVAARSGVHKTTVYRRWASAEGLVAAALAMGAESEWVPPDTGSLQGDLAGIGRELVRYFTEPALSALPMASISAAFLSERAADSLRAYYEDRHARCAVVVERAVARGEVPAGTDAVEVVRAATAPVFYRLFVSREEVDDSVADSAARMAVIAAKAGAFPGRMPRR</sequence>
<name>A0ABN2SBH7_9PSEU</name>
<dbReference type="SUPFAM" id="SSF48498">
    <property type="entry name" value="Tetracyclin repressor-like, C-terminal domain"/>
    <property type="match status" value="1"/>
</dbReference>
<dbReference type="PANTHER" id="PTHR30055:SF148">
    <property type="entry name" value="TETR-FAMILY TRANSCRIPTIONAL REGULATOR"/>
    <property type="match status" value="1"/>
</dbReference>
<dbReference type="Gene3D" id="1.10.357.10">
    <property type="entry name" value="Tetracycline Repressor, domain 2"/>
    <property type="match status" value="1"/>
</dbReference>
<feature type="domain" description="HTH tetR-type" evidence="6">
    <location>
        <begin position="20"/>
        <end position="80"/>
    </location>
</feature>
<feature type="region of interest" description="Disordered" evidence="5">
    <location>
        <begin position="1"/>
        <end position="20"/>
    </location>
</feature>
<dbReference type="InterPro" id="IPR050109">
    <property type="entry name" value="HTH-type_TetR-like_transc_reg"/>
</dbReference>
<dbReference type="InterPro" id="IPR036271">
    <property type="entry name" value="Tet_transcr_reg_TetR-rel_C_sf"/>
</dbReference>
<evidence type="ECO:0000256" key="5">
    <source>
        <dbReference type="SAM" id="MobiDB-lite"/>
    </source>
</evidence>
<feature type="DNA-binding region" description="H-T-H motif" evidence="4">
    <location>
        <begin position="43"/>
        <end position="62"/>
    </location>
</feature>
<reference evidence="7 8" key="1">
    <citation type="journal article" date="2019" name="Int. J. Syst. Evol. Microbiol.">
        <title>The Global Catalogue of Microorganisms (GCM) 10K type strain sequencing project: providing services to taxonomists for standard genome sequencing and annotation.</title>
        <authorList>
            <consortium name="The Broad Institute Genomics Platform"/>
            <consortium name="The Broad Institute Genome Sequencing Center for Infectious Disease"/>
            <person name="Wu L."/>
            <person name="Ma J."/>
        </authorList>
    </citation>
    <scope>NUCLEOTIDE SEQUENCE [LARGE SCALE GENOMIC DNA]</scope>
    <source>
        <strain evidence="7 8">JCM 14545</strain>
    </source>
</reference>
<evidence type="ECO:0000313" key="7">
    <source>
        <dbReference type="EMBL" id="GAA1983798.1"/>
    </source>
</evidence>
<organism evidence="7 8">
    <name type="scientific">Amycolatopsis minnesotensis</name>
    <dbReference type="NCBI Taxonomy" id="337894"/>
    <lineage>
        <taxon>Bacteria</taxon>
        <taxon>Bacillati</taxon>
        <taxon>Actinomycetota</taxon>
        <taxon>Actinomycetes</taxon>
        <taxon>Pseudonocardiales</taxon>
        <taxon>Pseudonocardiaceae</taxon>
        <taxon>Amycolatopsis</taxon>
    </lineage>
</organism>